<evidence type="ECO:0000256" key="2">
    <source>
        <dbReference type="ARBA" id="ARBA00022722"/>
    </source>
</evidence>
<dbReference type="PANTHER" id="PTHR46986:SF1">
    <property type="entry name" value="ENDORIBONUCLEASE YBEY, CHLOROPLASTIC"/>
    <property type="match status" value="1"/>
</dbReference>
<dbReference type="GO" id="GO:0004222">
    <property type="term" value="F:metalloendopeptidase activity"/>
    <property type="evidence" value="ECO:0007669"/>
    <property type="project" value="InterPro"/>
</dbReference>
<comment type="cofactor">
    <cofactor evidence="7">
        <name>Zn(2+)</name>
        <dbReference type="ChEBI" id="CHEBI:29105"/>
    </cofactor>
    <text evidence="7">Binds 1 zinc ion.</text>
</comment>
<keyword evidence="2 7" id="KW-0540">Nuclease</keyword>
<dbReference type="GO" id="GO:0004521">
    <property type="term" value="F:RNA endonuclease activity"/>
    <property type="evidence" value="ECO:0007669"/>
    <property type="project" value="UniProtKB-UniRule"/>
</dbReference>
<proteinExistence type="inferred from homology"/>
<dbReference type="STRING" id="1250231.SAMN04488552_1522"/>
<name>A0A1H1MZR5_9FLAO</name>
<sequence length="143" mass="17118">MEKGEINFFSENDFVLQKENDFRNWVDQVIESENKYVGDINFIFCDDEYLNDINVKYLSHDTYTDIISFDNSIGNTLHGDIFISIDRVEENSSNFKVDFIEELKRVVIHGVLHFCGYKDKSERDQELMRRKEEEKMKLFHVEQ</sequence>
<dbReference type="EMBL" id="LT629745">
    <property type="protein sequence ID" value="SDR92264.1"/>
    <property type="molecule type" value="Genomic_DNA"/>
</dbReference>
<dbReference type="InterPro" id="IPR002036">
    <property type="entry name" value="YbeY"/>
</dbReference>
<evidence type="ECO:0000256" key="1">
    <source>
        <dbReference type="ARBA" id="ARBA00010875"/>
    </source>
</evidence>
<comment type="function">
    <text evidence="7">Single strand-specific metallo-endoribonuclease involved in late-stage 70S ribosome quality control and in maturation of the 3' terminus of the 16S rRNA.</text>
</comment>
<dbReference type="SUPFAM" id="SSF55486">
    <property type="entry name" value="Metalloproteases ('zincins'), catalytic domain"/>
    <property type="match status" value="1"/>
</dbReference>
<dbReference type="Pfam" id="PF02130">
    <property type="entry name" value="YbeY"/>
    <property type="match status" value="1"/>
</dbReference>
<dbReference type="EC" id="3.1.-.-" evidence="7"/>
<feature type="binding site" evidence="7">
    <location>
        <position position="109"/>
    </location>
    <ligand>
        <name>Zn(2+)</name>
        <dbReference type="ChEBI" id="CHEBI:29105"/>
        <note>catalytic</note>
    </ligand>
</feature>
<dbReference type="GO" id="GO:0005737">
    <property type="term" value="C:cytoplasm"/>
    <property type="evidence" value="ECO:0007669"/>
    <property type="project" value="UniProtKB-SubCell"/>
</dbReference>
<dbReference type="Gene3D" id="3.40.390.30">
    <property type="entry name" value="Metalloproteases ('zincins'), catalytic domain"/>
    <property type="match status" value="1"/>
</dbReference>
<organism evidence="8 9">
    <name type="scientific">Christiangramia echinicola</name>
    <dbReference type="NCBI Taxonomy" id="279359"/>
    <lineage>
        <taxon>Bacteria</taxon>
        <taxon>Pseudomonadati</taxon>
        <taxon>Bacteroidota</taxon>
        <taxon>Flavobacteriia</taxon>
        <taxon>Flavobacteriales</taxon>
        <taxon>Flavobacteriaceae</taxon>
        <taxon>Christiangramia</taxon>
    </lineage>
</organism>
<comment type="similarity">
    <text evidence="1 7">Belongs to the endoribonuclease YbeY family.</text>
</comment>
<keyword evidence="6 7" id="KW-0862">Zinc</keyword>
<keyword evidence="3 7" id="KW-0479">Metal-binding</keyword>
<evidence type="ECO:0000256" key="7">
    <source>
        <dbReference type="HAMAP-Rule" id="MF_00009"/>
    </source>
</evidence>
<dbReference type="InterPro" id="IPR023091">
    <property type="entry name" value="MetalPrtase_cat_dom_sf_prd"/>
</dbReference>
<dbReference type="AlphaFoldDB" id="A0A1H1MZR5"/>
<protein>
    <recommendedName>
        <fullName evidence="7">Endoribonuclease YbeY</fullName>
        <ecNumber evidence="7">3.1.-.-</ecNumber>
    </recommendedName>
</protein>
<evidence type="ECO:0000256" key="3">
    <source>
        <dbReference type="ARBA" id="ARBA00022723"/>
    </source>
</evidence>
<keyword evidence="5 7" id="KW-0378">Hydrolase</keyword>
<dbReference type="HAMAP" id="MF_00009">
    <property type="entry name" value="Endoribonucl_YbeY"/>
    <property type="match status" value="1"/>
</dbReference>
<dbReference type="NCBIfam" id="TIGR00043">
    <property type="entry name" value="rRNA maturation RNase YbeY"/>
    <property type="match status" value="1"/>
</dbReference>
<comment type="subcellular location">
    <subcellularLocation>
        <location evidence="7">Cytoplasm</location>
    </subcellularLocation>
</comment>
<keyword evidence="4 7" id="KW-0255">Endonuclease</keyword>
<gene>
    <name evidence="7" type="primary">ybeY</name>
    <name evidence="8" type="ORF">SAMN04488552_1522</name>
</gene>
<reference evidence="8 9" key="1">
    <citation type="submission" date="2016-10" db="EMBL/GenBank/DDBJ databases">
        <authorList>
            <person name="Varghese N."/>
            <person name="Submissions S."/>
        </authorList>
    </citation>
    <scope>NUCLEOTIDE SEQUENCE [LARGE SCALE GENOMIC DNA]</scope>
    <source>
        <strain evidence="8 9">Mar_2010_102</strain>
    </source>
</reference>
<keyword evidence="7" id="KW-0698">rRNA processing</keyword>
<dbReference type="GO" id="GO:0006364">
    <property type="term" value="P:rRNA processing"/>
    <property type="evidence" value="ECO:0007669"/>
    <property type="project" value="UniProtKB-UniRule"/>
</dbReference>
<keyword evidence="7" id="KW-0690">Ribosome biogenesis</keyword>
<feature type="binding site" evidence="7">
    <location>
        <position position="113"/>
    </location>
    <ligand>
        <name>Zn(2+)</name>
        <dbReference type="ChEBI" id="CHEBI:29105"/>
        <note>catalytic</note>
    </ligand>
</feature>
<accession>A0A1H1MZR5</accession>
<evidence type="ECO:0000313" key="8">
    <source>
        <dbReference type="EMBL" id="SDR92264.1"/>
    </source>
</evidence>
<dbReference type="RefSeq" id="WP_089661910.1">
    <property type="nucleotide sequence ID" value="NZ_LT629745.1"/>
</dbReference>
<dbReference type="PANTHER" id="PTHR46986">
    <property type="entry name" value="ENDORIBONUCLEASE YBEY, CHLOROPLASTIC"/>
    <property type="match status" value="1"/>
</dbReference>
<dbReference type="GO" id="GO:0008270">
    <property type="term" value="F:zinc ion binding"/>
    <property type="evidence" value="ECO:0007669"/>
    <property type="project" value="UniProtKB-UniRule"/>
</dbReference>
<evidence type="ECO:0000256" key="4">
    <source>
        <dbReference type="ARBA" id="ARBA00022759"/>
    </source>
</evidence>
<evidence type="ECO:0000256" key="6">
    <source>
        <dbReference type="ARBA" id="ARBA00022833"/>
    </source>
</evidence>
<keyword evidence="9" id="KW-1185">Reference proteome</keyword>
<keyword evidence="7" id="KW-0963">Cytoplasm</keyword>
<evidence type="ECO:0000256" key="5">
    <source>
        <dbReference type="ARBA" id="ARBA00022801"/>
    </source>
</evidence>
<evidence type="ECO:0000313" key="9">
    <source>
        <dbReference type="Proteomes" id="UP000198858"/>
    </source>
</evidence>
<dbReference type="Proteomes" id="UP000198858">
    <property type="component" value="Chromosome I"/>
</dbReference>
<feature type="binding site" evidence="7">
    <location>
        <position position="119"/>
    </location>
    <ligand>
        <name>Zn(2+)</name>
        <dbReference type="ChEBI" id="CHEBI:29105"/>
        <note>catalytic</note>
    </ligand>
</feature>